<feature type="chain" id="PRO_5045156404" evidence="1">
    <location>
        <begin position="21"/>
        <end position="154"/>
    </location>
</feature>
<evidence type="ECO:0000313" key="2">
    <source>
        <dbReference type="Proteomes" id="UP000694865"/>
    </source>
</evidence>
<gene>
    <name evidence="3" type="primary">LOC100371970</name>
</gene>
<evidence type="ECO:0000313" key="3">
    <source>
        <dbReference type="RefSeq" id="XP_006816228.1"/>
    </source>
</evidence>
<proteinExistence type="predicted"/>
<name>A0ABM0M887_SACKO</name>
<accession>A0ABM0M887</accession>
<sequence length="154" mass="16486">MARILLLAFVLTCVVLVTESKTLKKSAFSSKVKAVRDSINKKEAIETSKFNLRSGDDGAVAAAEALSKGQEALGAVLDGANKRGIATPFSKGKSTKKSYEEVFFAADFVIGVVTAFSMAPCTVGMIAFEDILSNVDWEAIDWSQTTDQISTYTS</sequence>
<keyword evidence="2" id="KW-1185">Reference proteome</keyword>
<keyword evidence="1" id="KW-0732">Signal</keyword>
<organism evidence="2 3">
    <name type="scientific">Saccoglossus kowalevskii</name>
    <name type="common">Acorn worm</name>
    <dbReference type="NCBI Taxonomy" id="10224"/>
    <lineage>
        <taxon>Eukaryota</taxon>
        <taxon>Metazoa</taxon>
        <taxon>Hemichordata</taxon>
        <taxon>Enteropneusta</taxon>
        <taxon>Harrimaniidae</taxon>
        <taxon>Saccoglossus</taxon>
    </lineage>
</organism>
<reference evidence="3" key="1">
    <citation type="submission" date="2025-08" db="UniProtKB">
        <authorList>
            <consortium name="RefSeq"/>
        </authorList>
    </citation>
    <scope>IDENTIFICATION</scope>
    <source>
        <tissue evidence="3">Testes</tissue>
    </source>
</reference>
<protein>
    <submittedName>
        <fullName evidence="3">Uncharacterized protein LOC100371970</fullName>
    </submittedName>
</protein>
<feature type="signal peptide" evidence="1">
    <location>
        <begin position="1"/>
        <end position="20"/>
    </location>
</feature>
<dbReference type="GeneID" id="100371970"/>
<dbReference type="Proteomes" id="UP000694865">
    <property type="component" value="Unplaced"/>
</dbReference>
<evidence type="ECO:0000256" key="1">
    <source>
        <dbReference type="SAM" id="SignalP"/>
    </source>
</evidence>
<dbReference type="RefSeq" id="XP_006816228.1">
    <property type="nucleotide sequence ID" value="XM_006816165.1"/>
</dbReference>